<dbReference type="AlphaFoldDB" id="A0A1I7NKH1"/>
<sequence length="130" mass="14360">MCDYSLEMFQSRPARRGEEYISNKFPSGTVGFVARGDQSVAICMACDMELQLSGISSFIQEHADVSDRELTTFTQVDGPFHRDAVRFSNGRVITLQALGPGVVARVCDTQIERPLTLPTSEKAEKEEALV</sequence>
<protein>
    <submittedName>
        <fullName evidence="1">Uncharacterized protein</fullName>
    </submittedName>
</protein>
<gene>
    <name evidence="1" type="ORF">SAMN04488557_2513</name>
</gene>
<organism evidence="1 2">
    <name type="scientific">Hyphomicrobium facile</name>
    <dbReference type="NCBI Taxonomy" id="51670"/>
    <lineage>
        <taxon>Bacteria</taxon>
        <taxon>Pseudomonadati</taxon>
        <taxon>Pseudomonadota</taxon>
        <taxon>Alphaproteobacteria</taxon>
        <taxon>Hyphomicrobiales</taxon>
        <taxon>Hyphomicrobiaceae</taxon>
        <taxon>Hyphomicrobium</taxon>
    </lineage>
</organism>
<proteinExistence type="predicted"/>
<keyword evidence="2" id="KW-1185">Reference proteome</keyword>
<name>A0A1I7NKH1_9HYPH</name>
<dbReference type="Proteomes" id="UP000199423">
    <property type="component" value="Unassembled WGS sequence"/>
</dbReference>
<dbReference type="EMBL" id="FPCH01000002">
    <property type="protein sequence ID" value="SFV35153.1"/>
    <property type="molecule type" value="Genomic_DNA"/>
</dbReference>
<reference evidence="2" key="1">
    <citation type="submission" date="2016-10" db="EMBL/GenBank/DDBJ databases">
        <authorList>
            <person name="Varghese N."/>
            <person name="Submissions S."/>
        </authorList>
    </citation>
    <scope>NUCLEOTIDE SEQUENCE [LARGE SCALE GENOMIC DNA]</scope>
    <source>
        <strain evidence="2">DSM 1565</strain>
    </source>
</reference>
<evidence type="ECO:0000313" key="1">
    <source>
        <dbReference type="EMBL" id="SFV35153.1"/>
    </source>
</evidence>
<accession>A0A1I7NKH1</accession>
<evidence type="ECO:0000313" key="2">
    <source>
        <dbReference type="Proteomes" id="UP000199423"/>
    </source>
</evidence>